<dbReference type="AlphaFoldDB" id="A0A1R0GLI0"/>
<accession>A0A1R0GLI0</accession>
<sequence length="346" mass="37726">MPYVDAPKTEITVGEKNPRILIVAADLESEIVSELVKGTIDGLTKSGVLRKNIFVETTDRAERIPALTRDILVESISSNTKSGIYAFPGKEYGYDAVVAVGIFVEEDVPSGFDELSMEAYNAVLDVTLETQVPVVMGILTCYDYEQGLERAGIGRKTKGMNHGYFWATAALSEIRVREMYCHGKSDVSIFEKVRPDTQQMVENAKEYAICCAQWNMEVNSEIVLLLAELLVSSGKATYNTIHVYSASGSFELPGLANYLGAVSPSGGSHKKFEAVFCIGSLIQGGTKHFKFIGDSVELAFKRIKSVKVVSGVLVVSSMNEAKHLAGIEVDGRPGKNIAYELVKELD</sequence>
<dbReference type="InterPro" id="IPR036467">
    <property type="entry name" value="LS/RS_sf"/>
</dbReference>
<proteinExistence type="inferred from homology"/>
<evidence type="ECO:0000256" key="1">
    <source>
        <dbReference type="ARBA" id="ARBA00004917"/>
    </source>
</evidence>
<evidence type="ECO:0000256" key="3">
    <source>
        <dbReference type="ARBA" id="ARBA00012664"/>
    </source>
</evidence>
<comment type="pathway">
    <text evidence="1">Cofactor biosynthesis; riboflavin biosynthesis; riboflavin from 2-hydroxy-3-oxobutyl phosphate and 5-amino-6-(D-ribitylamino)uracil: step 1/2.</text>
</comment>
<dbReference type="EMBL" id="LSSL01007703">
    <property type="protein sequence ID" value="OLY77746.1"/>
    <property type="molecule type" value="Genomic_DNA"/>
</dbReference>
<comment type="caution">
    <text evidence="7">The sequence shown here is derived from an EMBL/GenBank/DDBJ whole genome shotgun (WGS) entry which is preliminary data.</text>
</comment>
<dbReference type="SUPFAM" id="SSF52121">
    <property type="entry name" value="Lumazine synthase"/>
    <property type="match status" value="2"/>
</dbReference>
<keyword evidence="5" id="KW-0808">Transferase</keyword>
<dbReference type="GO" id="GO:0009349">
    <property type="term" value="C:riboflavin synthase complex"/>
    <property type="evidence" value="ECO:0007669"/>
    <property type="project" value="InterPro"/>
</dbReference>
<dbReference type="OrthoDB" id="2965at2759"/>
<evidence type="ECO:0000256" key="4">
    <source>
        <dbReference type="ARBA" id="ARBA00022619"/>
    </source>
</evidence>
<protein>
    <recommendedName>
        <fullName evidence="3">6,7-dimethyl-8-ribityllumazine synthase</fullName>
        <ecNumber evidence="3">2.5.1.78</ecNumber>
    </recommendedName>
</protein>
<dbReference type="UniPathway" id="UPA00275">
    <property type="reaction ID" value="UER00404"/>
</dbReference>
<keyword evidence="8" id="KW-1185">Reference proteome</keyword>
<dbReference type="Gene3D" id="3.40.50.960">
    <property type="entry name" value="Lumazine/riboflavin synthase"/>
    <property type="match status" value="2"/>
</dbReference>
<dbReference type="Pfam" id="PF00885">
    <property type="entry name" value="DMRL_synthase"/>
    <property type="match status" value="2"/>
</dbReference>
<evidence type="ECO:0000256" key="6">
    <source>
        <dbReference type="ARBA" id="ARBA00048785"/>
    </source>
</evidence>
<keyword evidence="4" id="KW-0686">Riboflavin biosynthesis</keyword>
<dbReference type="InterPro" id="IPR002180">
    <property type="entry name" value="LS/RS"/>
</dbReference>
<dbReference type="PANTHER" id="PTHR21058">
    <property type="entry name" value="6,7-DIMETHYL-8-RIBITYLLUMAZINE SYNTHASE DMRL SYNTHASE LUMAZINE SYNTHASE"/>
    <property type="match status" value="1"/>
</dbReference>
<evidence type="ECO:0000256" key="2">
    <source>
        <dbReference type="ARBA" id="ARBA00007424"/>
    </source>
</evidence>
<reference evidence="7 8" key="1">
    <citation type="journal article" date="2016" name="Mol. Biol. Evol.">
        <title>Genome-Wide Survey of Gut Fungi (Harpellales) Reveals the First Horizontally Transferred Ubiquitin Gene from a Mosquito Host.</title>
        <authorList>
            <person name="Wang Y."/>
            <person name="White M.M."/>
            <person name="Kvist S."/>
            <person name="Moncalvo J.M."/>
        </authorList>
    </citation>
    <scope>NUCLEOTIDE SEQUENCE [LARGE SCALE GENOMIC DNA]</scope>
    <source>
        <strain evidence="7 8">ALG-7-W6</strain>
    </source>
</reference>
<organism evidence="7 8">
    <name type="scientific">Smittium mucronatum</name>
    <dbReference type="NCBI Taxonomy" id="133383"/>
    <lineage>
        <taxon>Eukaryota</taxon>
        <taxon>Fungi</taxon>
        <taxon>Fungi incertae sedis</taxon>
        <taxon>Zoopagomycota</taxon>
        <taxon>Kickxellomycotina</taxon>
        <taxon>Harpellomycetes</taxon>
        <taxon>Harpellales</taxon>
        <taxon>Legeriomycetaceae</taxon>
        <taxon>Smittium</taxon>
    </lineage>
</organism>
<evidence type="ECO:0000256" key="5">
    <source>
        <dbReference type="ARBA" id="ARBA00022679"/>
    </source>
</evidence>
<dbReference type="GO" id="GO:0009231">
    <property type="term" value="P:riboflavin biosynthetic process"/>
    <property type="evidence" value="ECO:0007669"/>
    <property type="project" value="UniProtKB-UniPathway"/>
</dbReference>
<gene>
    <name evidence="7" type="ORF">AYI68_g8221</name>
</gene>
<evidence type="ECO:0000313" key="8">
    <source>
        <dbReference type="Proteomes" id="UP000187455"/>
    </source>
</evidence>
<dbReference type="InterPro" id="IPR034964">
    <property type="entry name" value="LS"/>
</dbReference>
<dbReference type="PANTHER" id="PTHR21058:SF0">
    <property type="entry name" value="6,7-DIMETHYL-8-RIBITYLLUMAZINE SYNTHASE"/>
    <property type="match status" value="1"/>
</dbReference>
<evidence type="ECO:0000313" key="7">
    <source>
        <dbReference type="EMBL" id="OLY77746.1"/>
    </source>
</evidence>
<dbReference type="Proteomes" id="UP000187455">
    <property type="component" value="Unassembled WGS sequence"/>
</dbReference>
<dbReference type="EC" id="2.5.1.78" evidence="3"/>
<name>A0A1R0GLI0_9FUNG</name>
<comment type="catalytic activity">
    <reaction evidence="6">
        <text>(2S)-2-hydroxy-3-oxobutyl phosphate + 5-amino-6-(D-ribitylamino)uracil = 6,7-dimethyl-8-(1-D-ribityl)lumazine + phosphate + 2 H2O + H(+)</text>
        <dbReference type="Rhea" id="RHEA:26152"/>
        <dbReference type="ChEBI" id="CHEBI:15377"/>
        <dbReference type="ChEBI" id="CHEBI:15378"/>
        <dbReference type="ChEBI" id="CHEBI:15934"/>
        <dbReference type="ChEBI" id="CHEBI:43474"/>
        <dbReference type="ChEBI" id="CHEBI:58201"/>
        <dbReference type="ChEBI" id="CHEBI:58830"/>
        <dbReference type="EC" id="2.5.1.78"/>
    </reaction>
</comment>
<dbReference type="GO" id="GO:0000906">
    <property type="term" value="F:6,7-dimethyl-8-ribityllumazine synthase activity"/>
    <property type="evidence" value="ECO:0007669"/>
    <property type="project" value="UniProtKB-EC"/>
</dbReference>
<dbReference type="STRING" id="133383.A0A1R0GLI0"/>
<comment type="similarity">
    <text evidence="2">Belongs to the DMRL synthase family.</text>
</comment>